<keyword evidence="5" id="KW-0809">Transit peptide</keyword>
<gene>
    <name evidence="10" type="primary">TIM21</name>
    <name evidence="10" type="ORF">SLS55_007975</name>
</gene>
<evidence type="ECO:0000256" key="5">
    <source>
        <dbReference type="ARBA" id="ARBA00022946"/>
    </source>
</evidence>
<dbReference type="Pfam" id="PF08294">
    <property type="entry name" value="TIM21"/>
    <property type="match status" value="1"/>
</dbReference>
<proteinExistence type="inferred from homology"/>
<keyword evidence="11" id="KW-1185">Reference proteome</keyword>
<evidence type="ECO:0000256" key="6">
    <source>
        <dbReference type="ARBA" id="ARBA00022989"/>
    </source>
</evidence>
<keyword evidence="9" id="KW-0653">Protein transport</keyword>
<dbReference type="EMBL" id="JAJVCZ030000008">
    <property type="protein sequence ID" value="KAL0257165.1"/>
    <property type="molecule type" value="Genomic_DNA"/>
</dbReference>
<accession>A0ABR3C989</accession>
<dbReference type="PANTHER" id="PTHR13032">
    <property type="entry name" value="MITOCHONDRIAL IMPORT INNER MEMBRANE TRANSLOCASE SUBUNIT TIM21"/>
    <property type="match status" value="1"/>
</dbReference>
<keyword evidence="7 9" id="KW-0496">Mitochondrion</keyword>
<comment type="caution">
    <text evidence="10">The sequence shown here is derived from an EMBL/GenBank/DDBJ whole genome shotgun (WGS) entry which is preliminary data.</text>
</comment>
<dbReference type="PANTHER" id="PTHR13032:SF6">
    <property type="entry name" value="MITOCHONDRIAL IMPORT INNER MEMBRANE TRANSLOCASE SUBUNIT TIM21"/>
    <property type="match status" value="1"/>
</dbReference>
<keyword evidence="8 9" id="KW-0472">Membrane</keyword>
<dbReference type="Proteomes" id="UP001430584">
    <property type="component" value="Unassembled WGS sequence"/>
</dbReference>
<keyword evidence="9" id="KW-0813">Transport</keyword>
<evidence type="ECO:0000256" key="7">
    <source>
        <dbReference type="ARBA" id="ARBA00023128"/>
    </source>
</evidence>
<reference evidence="10 11" key="1">
    <citation type="submission" date="2024-02" db="EMBL/GenBank/DDBJ databases">
        <title>De novo assembly and annotation of 12 fungi associated with fruit tree decline syndrome in Ontario, Canada.</title>
        <authorList>
            <person name="Sulman M."/>
            <person name="Ellouze W."/>
            <person name="Ilyukhin E."/>
        </authorList>
    </citation>
    <scope>NUCLEOTIDE SEQUENCE [LARGE SCALE GENOMIC DNA]</scope>
    <source>
        <strain evidence="10 11">FDS-637</strain>
    </source>
</reference>
<evidence type="ECO:0000256" key="4">
    <source>
        <dbReference type="ARBA" id="ARBA00022692"/>
    </source>
</evidence>
<protein>
    <recommendedName>
        <fullName evidence="3 9">Mitochondrial import inner membrane translocase subunit Tim21</fullName>
    </recommendedName>
</protein>
<organism evidence="10 11">
    <name type="scientific">Diplodia seriata</name>
    <dbReference type="NCBI Taxonomy" id="420778"/>
    <lineage>
        <taxon>Eukaryota</taxon>
        <taxon>Fungi</taxon>
        <taxon>Dikarya</taxon>
        <taxon>Ascomycota</taxon>
        <taxon>Pezizomycotina</taxon>
        <taxon>Dothideomycetes</taxon>
        <taxon>Dothideomycetes incertae sedis</taxon>
        <taxon>Botryosphaeriales</taxon>
        <taxon>Botryosphaeriaceae</taxon>
        <taxon>Diplodia</taxon>
    </lineage>
</organism>
<keyword evidence="9" id="KW-0999">Mitochondrion inner membrane</keyword>
<dbReference type="InterPro" id="IPR013261">
    <property type="entry name" value="Tim21"/>
</dbReference>
<comment type="function">
    <text evidence="9">Essential component of the TIM23 complex, a complex that mediates the translocation of transit peptide-containing proteins across the mitochondrial inner membrane.</text>
</comment>
<dbReference type="Gene3D" id="3.10.450.320">
    <property type="entry name" value="Mitochondrial import inner membrane translocase subunit Tim21"/>
    <property type="match status" value="1"/>
</dbReference>
<dbReference type="GeneID" id="92012060"/>
<evidence type="ECO:0000256" key="9">
    <source>
        <dbReference type="RuleBase" id="RU367142"/>
    </source>
</evidence>
<evidence type="ECO:0000256" key="1">
    <source>
        <dbReference type="ARBA" id="ARBA00004304"/>
    </source>
</evidence>
<keyword evidence="6 9" id="KW-1133">Transmembrane helix</keyword>
<keyword evidence="4 9" id="KW-0812">Transmembrane</keyword>
<evidence type="ECO:0000313" key="11">
    <source>
        <dbReference type="Proteomes" id="UP001430584"/>
    </source>
</evidence>
<evidence type="ECO:0000256" key="2">
    <source>
        <dbReference type="ARBA" id="ARBA00010867"/>
    </source>
</evidence>
<evidence type="ECO:0000256" key="3">
    <source>
        <dbReference type="ARBA" id="ARBA00020726"/>
    </source>
</evidence>
<comment type="similarity">
    <text evidence="2 9">Belongs to the TIM21 family.</text>
</comment>
<comment type="subcellular location">
    <subcellularLocation>
        <location evidence="9">Mitochondrion inner membrane</location>
        <topology evidence="9">Single-pass membrane protein</topology>
    </subcellularLocation>
    <subcellularLocation>
        <location evidence="1">Mitochondrion membrane</location>
        <topology evidence="1">Single-pass membrane protein</topology>
    </subcellularLocation>
</comment>
<dbReference type="RefSeq" id="XP_066630194.1">
    <property type="nucleotide sequence ID" value="XM_066779390.1"/>
</dbReference>
<evidence type="ECO:0000313" key="10">
    <source>
        <dbReference type="EMBL" id="KAL0257165.1"/>
    </source>
</evidence>
<name>A0ABR3C989_9PEZI</name>
<dbReference type="InterPro" id="IPR038552">
    <property type="entry name" value="Tim21_IMS_sf"/>
</dbReference>
<keyword evidence="9" id="KW-0811">Translocation</keyword>
<sequence>MALLPRIVTVSNDDGHVRWGDLTSVEKVARSTQQSFNFLVVIAGVLATGAVGYVIYTEVLSPEGTTNQYHRALRRIKEDPKCVELLGNPKKIVARGEASKKEKDRAGNEHLYLRFYVDGPLNKGTVFLHMIQRPGEKEADYQSLTLDIPGHNRIVLEDDSWSPLKKKSGKLFGVRWW</sequence>
<comment type="subunit">
    <text evidence="9">Component of the TIM23 complex.</text>
</comment>
<evidence type="ECO:0000256" key="8">
    <source>
        <dbReference type="ARBA" id="ARBA00023136"/>
    </source>
</evidence>
<feature type="transmembrane region" description="Helical" evidence="9">
    <location>
        <begin position="36"/>
        <end position="56"/>
    </location>
</feature>